<dbReference type="Gene3D" id="3.30.457.10">
    <property type="entry name" value="Copper amine oxidase-like, N-terminal domain"/>
    <property type="match status" value="2"/>
</dbReference>
<feature type="chain" id="PRO_5021390689" description="Copper amine oxidase-like N-terminal domain-containing protein" evidence="1">
    <location>
        <begin position="27"/>
        <end position="316"/>
    </location>
</feature>
<feature type="signal peptide" evidence="1">
    <location>
        <begin position="1"/>
        <end position="26"/>
    </location>
</feature>
<gene>
    <name evidence="3" type="ORF">Psch_03470</name>
</gene>
<evidence type="ECO:0000313" key="3">
    <source>
        <dbReference type="EMBL" id="TEB04708.1"/>
    </source>
</evidence>
<organism evidence="3 4">
    <name type="scientific">Pelotomaculum schinkii</name>
    <dbReference type="NCBI Taxonomy" id="78350"/>
    <lineage>
        <taxon>Bacteria</taxon>
        <taxon>Bacillati</taxon>
        <taxon>Bacillota</taxon>
        <taxon>Clostridia</taxon>
        <taxon>Eubacteriales</taxon>
        <taxon>Desulfotomaculaceae</taxon>
        <taxon>Pelotomaculum</taxon>
    </lineage>
</organism>
<dbReference type="Pfam" id="PF07833">
    <property type="entry name" value="Cu_amine_oxidN1"/>
    <property type="match status" value="1"/>
</dbReference>
<protein>
    <recommendedName>
        <fullName evidence="2">Copper amine oxidase-like N-terminal domain-containing protein</fullName>
    </recommendedName>
</protein>
<sequence length="316" mass="34872">MKKIFAIVVFLALAVIFTPWLHPATAEQVDVYEDNHLVKSVVFKIGVPVYVVNGQTPGVKMDVSPFIQDDRTFVPVRFLGNALGVSDENINWNGEVRRVFVAGPNNTSLVMTLGVKEIVVDGQARAIDVAPVLTSDRTFLPARYVAEGLGYEVAWDETTQTVVCWPAGQPKPDVSAAVEYLSQVQEQPQANQYIPAGWEQVSYSGVSAYIPPGAENRYKGVYFMEKGIMVQFDDADALTISYPCKQYSDEKTDQVAKDLLLANIGGPDLVQQIWEYGAQKTTRGYLLPFKLFPGTEKFKEIQVGNDDGCIAVTGIY</sequence>
<reference evidence="3 4" key="1">
    <citation type="journal article" date="2018" name="Environ. Microbiol.">
        <title>Novel energy conservation strategies and behaviour of Pelotomaculum schinkii driving syntrophic propionate catabolism.</title>
        <authorList>
            <person name="Hidalgo-Ahumada C.A.P."/>
            <person name="Nobu M.K."/>
            <person name="Narihiro T."/>
            <person name="Tamaki H."/>
            <person name="Liu W.T."/>
            <person name="Kamagata Y."/>
            <person name="Stams A.J.M."/>
            <person name="Imachi H."/>
            <person name="Sousa D.Z."/>
        </authorList>
    </citation>
    <scope>NUCLEOTIDE SEQUENCE [LARGE SCALE GENOMIC DNA]</scope>
    <source>
        <strain evidence="3 4">HH</strain>
    </source>
</reference>
<dbReference type="RefSeq" id="WP_190259043.1">
    <property type="nucleotide sequence ID" value="NZ_QFGA01000003.1"/>
</dbReference>
<keyword evidence="4" id="KW-1185">Reference proteome</keyword>
<dbReference type="InterPro" id="IPR012854">
    <property type="entry name" value="Cu_amine_oxidase-like_N"/>
</dbReference>
<evidence type="ECO:0000313" key="4">
    <source>
        <dbReference type="Proteomes" id="UP000298324"/>
    </source>
</evidence>
<evidence type="ECO:0000256" key="1">
    <source>
        <dbReference type="SAM" id="SignalP"/>
    </source>
</evidence>
<dbReference type="EMBL" id="QFGA01000003">
    <property type="protein sequence ID" value="TEB04708.1"/>
    <property type="molecule type" value="Genomic_DNA"/>
</dbReference>
<feature type="domain" description="Copper amine oxidase-like N-terminal" evidence="2">
    <location>
        <begin position="52"/>
        <end position="163"/>
    </location>
</feature>
<keyword evidence="1" id="KW-0732">Signal</keyword>
<dbReference type="AlphaFoldDB" id="A0A4Y7R6Y3"/>
<comment type="caution">
    <text evidence="3">The sequence shown here is derived from an EMBL/GenBank/DDBJ whole genome shotgun (WGS) entry which is preliminary data.</text>
</comment>
<name>A0A4Y7R6Y3_9FIRM</name>
<dbReference type="InterPro" id="IPR036582">
    <property type="entry name" value="Mao_N_sf"/>
</dbReference>
<evidence type="ECO:0000259" key="2">
    <source>
        <dbReference type="Pfam" id="PF07833"/>
    </source>
</evidence>
<accession>A0A4Y7R6Y3</accession>
<dbReference type="SUPFAM" id="SSF55383">
    <property type="entry name" value="Copper amine oxidase, domain N"/>
    <property type="match status" value="2"/>
</dbReference>
<proteinExistence type="predicted"/>
<dbReference type="Proteomes" id="UP000298324">
    <property type="component" value="Unassembled WGS sequence"/>
</dbReference>